<evidence type="ECO:0000256" key="4">
    <source>
        <dbReference type="ARBA" id="ARBA00011152"/>
    </source>
</evidence>
<dbReference type="InterPro" id="IPR011060">
    <property type="entry name" value="RibuloseP-bd_barrel"/>
</dbReference>
<comment type="caution">
    <text evidence="13">The sequence shown here is derived from an EMBL/GenBank/DDBJ whole genome shotgun (WGS) entry which is preliminary data.</text>
</comment>
<dbReference type="GO" id="GO:0016829">
    <property type="term" value="F:lyase activity"/>
    <property type="evidence" value="ECO:0007669"/>
    <property type="project" value="UniProtKB-KW"/>
</dbReference>
<comment type="similarity">
    <text evidence="3 11 12">Belongs to the HisA/HisF family.</text>
</comment>
<sequence length="261" mass="28273">MSNMLTKRIIPCLDVKEGRVVKGVSFVNLRDAGDPVELAKRYSEEGADELVFLDISASHEGRETMVEVVENTAANVTIPFTVGGGINAVEDMRRILRAGADKVSVNTAAVKRPELVKEGVEVFGSQCIVVAIDAKAREDGNGWEVYTHGGRQSTGMDAVDWAKRVEELGAGEILLTSMDSDGQKNGFALALTQAVSEAVRIPVIASGGAGAKEHFYDAFVEGKADAALAASIFHYKETSIKEVKQYLYERNIEMRMTEETV</sequence>
<evidence type="ECO:0000256" key="2">
    <source>
        <dbReference type="ARBA" id="ARBA00005091"/>
    </source>
</evidence>
<dbReference type="CDD" id="cd04731">
    <property type="entry name" value="HisF"/>
    <property type="match status" value="1"/>
</dbReference>
<dbReference type="HOGENOM" id="CLU_048577_4_0_9"/>
<name>U1XWU8_ANEAE</name>
<reference evidence="13 14" key="1">
    <citation type="submission" date="2013-08" db="EMBL/GenBank/DDBJ databases">
        <authorList>
            <person name="Weinstock G."/>
            <person name="Sodergren E."/>
            <person name="Wylie T."/>
            <person name="Fulton L."/>
            <person name="Fulton R."/>
            <person name="Fronick C."/>
            <person name="O'Laughlin M."/>
            <person name="Godfrey J."/>
            <person name="Miner T."/>
            <person name="Herter B."/>
            <person name="Appelbaum E."/>
            <person name="Cordes M."/>
            <person name="Lek S."/>
            <person name="Wollam A."/>
            <person name="Pepin K.H."/>
            <person name="Palsikar V.B."/>
            <person name="Mitreva M."/>
            <person name="Wilson R.K."/>
        </authorList>
    </citation>
    <scope>NUCLEOTIDE SEQUENCE [LARGE SCALE GENOMIC DNA]</scope>
    <source>
        <strain evidence="13 14">ATCC 12856</strain>
    </source>
</reference>
<comment type="subunit">
    <text evidence="4 11">Heterodimer of HisH and HisF.</text>
</comment>
<dbReference type="EMBL" id="AWSJ01000381">
    <property type="protein sequence ID" value="ERI04487.1"/>
    <property type="molecule type" value="Genomic_DNA"/>
</dbReference>
<protein>
    <recommendedName>
        <fullName evidence="11">Imidazole glycerol phosphate synthase subunit HisF</fullName>
        <ecNumber evidence="11">4.3.2.10</ecNumber>
    </recommendedName>
    <alternativeName>
        <fullName evidence="11">IGP synthase cyclase subunit</fullName>
    </alternativeName>
    <alternativeName>
        <fullName evidence="11">IGP synthase subunit HisF</fullName>
    </alternativeName>
    <alternativeName>
        <fullName evidence="11">ImGP synthase subunit HisF</fullName>
        <shortName evidence="11">IGPS subunit HisF</shortName>
    </alternativeName>
</protein>
<dbReference type="Proteomes" id="UP000016511">
    <property type="component" value="Unassembled WGS sequence"/>
</dbReference>
<dbReference type="GO" id="GO:0000105">
    <property type="term" value="P:L-histidine biosynthetic process"/>
    <property type="evidence" value="ECO:0007669"/>
    <property type="project" value="UniProtKB-UniRule"/>
</dbReference>
<comment type="subcellular location">
    <subcellularLocation>
        <location evidence="1 11">Cytoplasm</location>
    </subcellularLocation>
</comment>
<feature type="active site" evidence="11">
    <location>
        <position position="133"/>
    </location>
</feature>
<keyword evidence="14" id="KW-1185">Reference proteome</keyword>
<comment type="pathway">
    <text evidence="2 11">Amino-acid biosynthesis; L-histidine biosynthesis; L-histidine from 5-phospho-alpha-D-ribose 1-diphosphate: step 5/9.</text>
</comment>
<accession>U1XWU8</accession>
<gene>
    <name evidence="11" type="primary">hisF</name>
    <name evidence="13" type="ORF">HMPREF0083_05999</name>
</gene>
<dbReference type="SUPFAM" id="SSF51366">
    <property type="entry name" value="Ribulose-phoshate binding barrel"/>
    <property type="match status" value="1"/>
</dbReference>
<comment type="catalytic activity">
    <reaction evidence="10 11">
        <text>5-[(5-phospho-1-deoxy-D-ribulos-1-ylimino)methylamino]-1-(5-phospho-beta-D-ribosyl)imidazole-4-carboxamide + L-glutamine = D-erythro-1-(imidazol-4-yl)glycerol 3-phosphate + 5-amino-1-(5-phospho-beta-D-ribosyl)imidazole-4-carboxamide + L-glutamate + H(+)</text>
        <dbReference type="Rhea" id="RHEA:24793"/>
        <dbReference type="ChEBI" id="CHEBI:15378"/>
        <dbReference type="ChEBI" id="CHEBI:29985"/>
        <dbReference type="ChEBI" id="CHEBI:58278"/>
        <dbReference type="ChEBI" id="CHEBI:58359"/>
        <dbReference type="ChEBI" id="CHEBI:58475"/>
        <dbReference type="ChEBI" id="CHEBI:58525"/>
        <dbReference type="EC" id="4.3.2.10"/>
    </reaction>
</comment>
<dbReference type="Pfam" id="PF00977">
    <property type="entry name" value="His_biosynth"/>
    <property type="match status" value="1"/>
</dbReference>
<keyword evidence="6 11" id="KW-0028">Amino-acid biosynthesis</keyword>
<evidence type="ECO:0000256" key="3">
    <source>
        <dbReference type="ARBA" id="ARBA00009667"/>
    </source>
</evidence>
<evidence type="ECO:0000256" key="10">
    <source>
        <dbReference type="ARBA" id="ARBA00047838"/>
    </source>
</evidence>
<dbReference type="PANTHER" id="PTHR21235:SF2">
    <property type="entry name" value="IMIDAZOLE GLYCEROL PHOSPHATE SYNTHASE HISHF"/>
    <property type="match status" value="1"/>
</dbReference>
<dbReference type="Gene3D" id="3.20.20.70">
    <property type="entry name" value="Aldolase class I"/>
    <property type="match status" value="1"/>
</dbReference>
<evidence type="ECO:0000256" key="8">
    <source>
        <dbReference type="ARBA" id="ARBA00023239"/>
    </source>
</evidence>
<evidence type="ECO:0000313" key="14">
    <source>
        <dbReference type="Proteomes" id="UP000016511"/>
    </source>
</evidence>
<evidence type="ECO:0000256" key="11">
    <source>
        <dbReference type="HAMAP-Rule" id="MF_01013"/>
    </source>
</evidence>
<dbReference type="STRING" id="649747.HMPREF0083_05999"/>
<dbReference type="FunFam" id="3.20.20.70:FF:000006">
    <property type="entry name" value="Imidazole glycerol phosphate synthase subunit HisF"/>
    <property type="match status" value="1"/>
</dbReference>
<dbReference type="GO" id="GO:0000107">
    <property type="term" value="F:imidazoleglycerol-phosphate synthase activity"/>
    <property type="evidence" value="ECO:0007669"/>
    <property type="project" value="UniProtKB-UniRule"/>
</dbReference>
<dbReference type="AlphaFoldDB" id="U1XWU8"/>
<keyword evidence="7 11" id="KW-0368">Histidine biosynthesis</keyword>
<comment type="function">
    <text evidence="9 11">IGPS catalyzes the conversion of PRFAR and glutamine to IGP, AICAR and glutamate. The HisF subunit catalyzes the cyclization activity that produces IGP and AICAR from PRFAR using the ammonia provided by the HisH subunit.</text>
</comment>
<dbReference type="GO" id="GO:0005737">
    <property type="term" value="C:cytoplasm"/>
    <property type="evidence" value="ECO:0007669"/>
    <property type="project" value="UniProtKB-SubCell"/>
</dbReference>
<dbReference type="PATRIC" id="fig|649747.3.peg.5366"/>
<dbReference type="eggNOG" id="COG0107">
    <property type="taxonomic scope" value="Bacteria"/>
</dbReference>
<keyword evidence="5 11" id="KW-0963">Cytoplasm</keyword>
<dbReference type="EC" id="4.3.2.10" evidence="11"/>
<evidence type="ECO:0000256" key="9">
    <source>
        <dbReference type="ARBA" id="ARBA00025475"/>
    </source>
</evidence>
<dbReference type="InterPro" id="IPR004651">
    <property type="entry name" value="HisF"/>
</dbReference>
<dbReference type="InterPro" id="IPR006062">
    <property type="entry name" value="His_biosynth"/>
</dbReference>
<evidence type="ECO:0000313" key="13">
    <source>
        <dbReference type="EMBL" id="ERI04487.1"/>
    </source>
</evidence>
<dbReference type="HAMAP" id="MF_01013">
    <property type="entry name" value="HisF"/>
    <property type="match status" value="1"/>
</dbReference>
<dbReference type="NCBIfam" id="TIGR00735">
    <property type="entry name" value="hisF"/>
    <property type="match status" value="1"/>
</dbReference>
<dbReference type="InterPro" id="IPR050064">
    <property type="entry name" value="IGPS_HisA/HisF"/>
</dbReference>
<feature type="active site" evidence="11">
    <location>
        <position position="14"/>
    </location>
</feature>
<dbReference type="UniPathway" id="UPA00031">
    <property type="reaction ID" value="UER00010"/>
</dbReference>
<evidence type="ECO:0000256" key="6">
    <source>
        <dbReference type="ARBA" id="ARBA00022605"/>
    </source>
</evidence>
<evidence type="ECO:0000256" key="1">
    <source>
        <dbReference type="ARBA" id="ARBA00004496"/>
    </source>
</evidence>
<dbReference type="PANTHER" id="PTHR21235">
    <property type="entry name" value="IMIDAZOLE GLYCEROL PHOSPHATE SYNTHASE SUBUNIT HISF/H IGP SYNTHASE SUBUNIT HISF/H"/>
    <property type="match status" value="1"/>
</dbReference>
<evidence type="ECO:0000256" key="7">
    <source>
        <dbReference type="ARBA" id="ARBA00023102"/>
    </source>
</evidence>
<keyword evidence="8 11" id="KW-0456">Lyase</keyword>
<proteinExistence type="inferred from homology"/>
<evidence type="ECO:0000256" key="5">
    <source>
        <dbReference type="ARBA" id="ARBA00022490"/>
    </source>
</evidence>
<dbReference type="InterPro" id="IPR013785">
    <property type="entry name" value="Aldolase_TIM"/>
</dbReference>
<evidence type="ECO:0000256" key="12">
    <source>
        <dbReference type="RuleBase" id="RU003657"/>
    </source>
</evidence>
<organism evidence="13 14">
    <name type="scientific">Aneurinibacillus aneurinilyticus ATCC 12856</name>
    <dbReference type="NCBI Taxonomy" id="649747"/>
    <lineage>
        <taxon>Bacteria</taxon>
        <taxon>Bacillati</taxon>
        <taxon>Bacillota</taxon>
        <taxon>Bacilli</taxon>
        <taxon>Bacillales</taxon>
        <taxon>Paenibacillaceae</taxon>
        <taxon>Aneurinibacillus group</taxon>
        <taxon>Aneurinibacillus</taxon>
    </lineage>
</organism>